<proteinExistence type="predicted"/>
<dbReference type="GO" id="GO:0017004">
    <property type="term" value="P:cytochrome complex assembly"/>
    <property type="evidence" value="ECO:0007669"/>
    <property type="project" value="UniProtKB-KW"/>
</dbReference>
<protein>
    <recommendedName>
        <fullName evidence="7">ResB-like domain-containing protein</fullName>
    </recommendedName>
</protein>
<feature type="transmembrane region" description="Helical" evidence="6">
    <location>
        <begin position="12"/>
        <end position="32"/>
    </location>
</feature>
<evidence type="ECO:0000259" key="7">
    <source>
        <dbReference type="Pfam" id="PF05140"/>
    </source>
</evidence>
<name>A0A0L8VCD4_9BACT</name>
<reference evidence="9" key="1">
    <citation type="submission" date="2015-07" db="EMBL/GenBank/DDBJ databases">
        <title>Genome sequencing of Sunxiuqinia dokdonensis strain SK.</title>
        <authorList>
            <person name="Ahn S."/>
            <person name="Kim B.-C."/>
        </authorList>
    </citation>
    <scope>NUCLEOTIDE SEQUENCE [LARGE SCALE GENOMIC DNA]</scope>
    <source>
        <strain evidence="9">SK</strain>
    </source>
</reference>
<feature type="domain" description="ResB-like" evidence="7">
    <location>
        <begin position="296"/>
        <end position="364"/>
    </location>
</feature>
<evidence type="ECO:0000256" key="5">
    <source>
        <dbReference type="ARBA" id="ARBA00023136"/>
    </source>
</evidence>
<feature type="transmembrane region" description="Helical" evidence="6">
    <location>
        <begin position="76"/>
        <end position="96"/>
    </location>
</feature>
<comment type="caution">
    <text evidence="8">The sequence shown here is derived from an EMBL/GenBank/DDBJ whole genome shotgun (WGS) entry which is preliminary data.</text>
</comment>
<keyword evidence="9" id="KW-1185">Reference proteome</keyword>
<dbReference type="STRING" id="1409788.NC99_10800"/>
<dbReference type="PANTHER" id="PTHR31566:SF5">
    <property type="entry name" value="RESB-LIKE DOMAIN-CONTAINING PROTEIN"/>
    <property type="match status" value="1"/>
</dbReference>
<dbReference type="InterPro" id="IPR007816">
    <property type="entry name" value="ResB-like_domain"/>
</dbReference>
<dbReference type="EMBL" id="LGIA01000045">
    <property type="protein sequence ID" value="KOH46116.1"/>
    <property type="molecule type" value="Genomic_DNA"/>
</dbReference>
<dbReference type="AlphaFoldDB" id="A0A0L8VCD4"/>
<evidence type="ECO:0000256" key="2">
    <source>
        <dbReference type="ARBA" id="ARBA00022692"/>
    </source>
</evidence>
<keyword evidence="5 6" id="KW-0472">Membrane</keyword>
<evidence type="ECO:0000313" key="8">
    <source>
        <dbReference type="EMBL" id="KOH46116.1"/>
    </source>
</evidence>
<evidence type="ECO:0000256" key="4">
    <source>
        <dbReference type="ARBA" id="ARBA00022989"/>
    </source>
</evidence>
<comment type="subcellular location">
    <subcellularLocation>
        <location evidence="1">Membrane</location>
        <topology evidence="1">Multi-pass membrane protein</topology>
    </subcellularLocation>
</comment>
<keyword evidence="2 6" id="KW-0812">Transmembrane</keyword>
<accession>A0A0L8VCD4</accession>
<evidence type="ECO:0000256" key="1">
    <source>
        <dbReference type="ARBA" id="ARBA00004141"/>
    </source>
</evidence>
<evidence type="ECO:0000256" key="3">
    <source>
        <dbReference type="ARBA" id="ARBA00022748"/>
    </source>
</evidence>
<dbReference type="InterPro" id="IPR023494">
    <property type="entry name" value="Cyt_c_bgen_Ccs1/CcsB/ResB"/>
</dbReference>
<keyword evidence="3" id="KW-0201">Cytochrome c-type biogenesis</keyword>
<sequence>MERNTWQTPWSYREGWIIVVGLTGLGVVWQVFLPALEAQVPRWPGNLILGLIFITLLLALHFFFAKSLLSKWLSSVPAAVTSAAFYCGLAILMGIIPQGQANNSTLISLLGLNRLTTSWIFVLANAYFLSGLGLATLKRLIPFKLKNAGYILNHLGLWIALTAAALGSSDLQRLYMNCYEGQPEWRATNQAGQVVELPIAIELTDFKIDEYPPKLTLIDNTTGRVVAKGKKNQYFSVEDSPIQLLDYKVEVEKRLHSAGLIGERFEPVNEMGSPPAAKVRVTHTQTGETQTGWVSSGSFMHQPYAFKLSDRYSLVMLPPEPQKFQSDIRIMTEEGQQMQTTLEVNQPFKLGGWKLYQLSYDSQKGKWSTLSVIELVRDPWIPVVYLGIFMLLAGSLFLFRDGTNKKKAQ</sequence>
<dbReference type="PANTHER" id="PTHR31566">
    <property type="entry name" value="CYTOCHROME C BIOGENESIS PROTEIN CCS1, CHLOROPLASTIC"/>
    <property type="match status" value="1"/>
</dbReference>
<dbReference type="OrthoDB" id="596762at2"/>
<dbReference type="Proteomes" id="UP000036958">
    <property type="component" value="Unassembled WGS sequence"/>
</dbReference>
<evidence type="ECO:0000313" key="9">
    <source>
        <dbReference type="Proteomes" id="UP000036958"/>
    </source>
</evidence>
<dbReference type="RefSeq" id="WP_053180439.1">
    <property type="nucleotide sequence ID" value="NZ_LGIA01000045.1"/>
</dbReference>
<dbReference type="GO" id="GO:0016020">
    <property type="term" value="C:membrane"/>
    <property type="evidence" value="ECO:0007669"/>
    <property type="project" value="UniProtKB-SubCell"/>
</dbReference>
<organism evidence="8 9">
    <name type="scientific">Sunxiuqinia dokdonensis</name>
    <dbReference type="NCBI Taxonomy" id="1409788"/>
    <lineage>
        <taxon>Bacteria</taxon>
        <taxon>Pseudomonadati</taxon>
        <taxon>Bacteroidota</taxon>
        <taxon>Bacteroidia</taxon>
        <taxon>Marinilabiliales</taxon>
        <taxon>Prolixibacteraceae</taxon>
        <taxon>Sunxiuqinia</taxon>
    </lineage>
</organism>
<dbReference type="Pfam" id="PF05140">
    <property type="entry name" value="ResB"/>
    <property type="match status" value="1"/>
</dbReference>
<keyword evidence="4 6" id="KW-1133">Transmembrane helix</keyword>
<feature type="transmembrane region" description="Helical" evidence="6">
    <location>
        <begin position="149"/>
        <end position="168"/>
    </location>
</feature>
<gene>
    <name evidence="8" type="ORF">NC99_10800</name>
</gene>
<feature type="transmembrane region" description="Helical" evidence="6">
    <location>
        <begin position="116"/>
        <end position="137"/>
    </location>
</feature>
<feature type="transmembrane region" description="Helical" evidence="6">
    <location>
        <begin position="44"/>
        <end position="64"/>
    </location>
</feature>
<evidence type="ECO:0000256" key="6">
    <source>
        <dbReference type="SAM" id="Phobius"/>
    </source>
</evidence>
<feature type="transmembrane region" description="Helical" evidence="6">
    <location>
        <begin position="380"/>
        <end position="399"/>
    </location>
</feature>